<comment type="caution">
    <text evidence="5">The sequence shown here is derived from an EMBL/GenBank/DDBJ whole genome shotgun (WGS) entry which is preliminary data.</text>
</comment>
<evidence type="ECO:0000313" key="6">
    <source>
        <dbReference type="Proteomes" id="UP000789375"/>
    </source>
</evidence>
<evidence type="ECO:0000259" key="3">
    <source>
        <dbReference type="PROSITE" id="PS50821"/>
    </source>
</evidence>
<organism evidence="5 6">
    <name type="scientific">Funneliformis mosseae</name>
    <name type="common">Endomycorrhizal fungus</name>
    <name type="synonym">Glomus mosseae</name>
    <dbReference type="NCBI Taxonomy" id="27381"/>
    <lineage>
        <taxon>Eukaryota</taxon>
        <taxon>Fungi</taxon>
        <taxon>Fungi incertae sedis</taxon>
        <taxon>Mucoromycota</taxon>
        <taxon>Glomeromycotina</taxon>
        <taxon>Glomeromycetes</taxon>
        <taxon>Glomerales</taxon>
        <taxon>Glomeraceae</taxon>
        <taxon>Funneliformis</taxon>
    </lineage>
</organism>
<keyword evidence="6" id="KW-1185">Reference proteome</keyword>
<dbReference type="Gene3D" id="2.170.260.10">
    <property type="entry name" value="paz domain"/>
    <property type="match status" value="1"/>
</dbReference>
<dbReference type="InterPro" id="IPR003100">
    <property type="entry name" value="PAZ_dom"/>
</dbReference>
<protein>
    <submittedName>
        <fullName evidence="5">9989_t:CDS:1</fullName>
    </submittedName>
</protein>
<evidence type="ECO:0000313" key="5">
    <source>
        <dbReference type="EMBL" id="CAG8435462.1"/>
    </source>
</evidence>
<dbReference type="Pfam" id="PF02170">
    <property type="entry name" value="PAZ"/>
    <property type="match status" value="1"/>
</dbReference>
<dbReference type="PANTHER" id="PTHR22891">
    <property type="entry name" value="EUKARYOTIC TRANSLATION INITIATION FACTOR 2C"/>
    <property type="match status" value="1"/>
</dbReference>
<dbReference type="Proteomes" id="UP000789375">
    <property type="component" value="Unassembled WGS sequence"/>
</dbReference>
<dbReference type="AlphaFoldDB" id="A0A9N8YKU9"/>
<accession>A0A9N8YKU9</accession>
<evidence type="ECO:0000256" key="2">
    <source>
        <dbReference type="SAM" id="MobiDB-lite"/>
    </source>
</evidence>
<feature type="region of interest" description="Disordered" evidence="2">
    <location>
        <begin position="7"/>
        <end position="27"/>
    </location>
</feature>
<reference evidence="5" key="1">
    <citation type="submission" date="2021-06" db="EMBL/GenBank/DDBJ databases">
        <authorList>
            <person name="Kallberg Y."/>
            <person name="Tangrot J."/>
            <person name="Rosling A."/>
        </authorList>
    </citation>
    <scope>NUCLEOTIDE SEQUENCE</scope>
    <source>
        <strain evidence="5">87-6 pot B 2015</strain>
    </source>
</reference>
<dbReference type="Gene3D" id="3.40.50.2300">
    <property type="match status" value="1"/>
</dbReference>
<dbReference type="GO" id="GO:0003723">
    <property type="term" value="F:RNA binding"/>
    <property type="evidence" value="ECO:0007669"/>
    <property type="project" value="InterPro"/>
</dbReference>
<dbReference type="Gene3D" id="3.30.420.10">
    <property type="entry name" value="Ribonuclease H-like superfamily/Ribonuclease H"/>
    <property type="match status" value="1"/>
</dbReference>
<dbReference type="SUPFAM" id="SSF53098">
    <property type="entry name" value="Ribonuclease H-like"/>
    <property type="match status" value="1"/>
</dbReference>
<dbReference type="Pfam" id="PF02171">
    <property type="entry name" value="Piwi"/>
    <property type="match status" value="1"/>
</dbReference>
<dbReference type="Pfam" id="PF08699">
    <property type="entry name" value="ArgoL1"/>
    <property type="match status" value="1"/>
</dbReference>
<dbReference type="CDD" id="cd02846">
    <property type="entry name" value="PAZ_argonaute_like"/>
    <property type="match status" value="1"/>
</dbReference>
<dbReference type="InterPro" id="IPR045246">
    <property type="entry name" value="Piwi_ago-like"/>
</dbReference>
<dbReference type="PROSITE" id="PS50821">
    <property type="entry name" value="PAZ"/>
    <property type="match status" value="1"/>
</dbReference>
<dbReference type="CDD" id="cd04657">
    <property type="entry name" value="Piwi_ago-like"/>
    <property type="match status" value="1"/>
</dbReference>
<name>A0A9N8YKU9_FUNMO</name>
<dbReference type="SUPFAM" id="SSF101690">
    <property type="entry name" value="PAZ domain"/>
    <property type="match status" value="1"/>
</dbReference>
<dbReference type="Pfam" id="PF16487">
    <property type="entry name" value="ArgoMid"/>
    <property type="match status" value="1"/>
</dbReference>
<dbReference type="InterPro" id="IPR036397">
    <property type="entry name" value="RNaseH_sf"/>
</dbReference>
<dbReference type="SMART" id="SM00950">
    <property type="entry name" value="Piwi"/>
    <property type="match status" value="1"/>
</dbReference>
<comment type="similarity">
    <text evidence="1">Belongs to the argonaute family.</text>
</comment>
<dbReference type="PROSITE" id="PS50822">
    <property type="entry name" value="PIWI"/>
    <property type="match status" value="1"/>
</dbReference>
<dbReference type="InterPro" id="IPR012337">
    <property type="entry name" value="RNaseH-like_sf"/>
</dbReference>
<dbReference type="EMBL" id="CAJVPP010000023">
    <property type="protein sequence ID" value="CAG8435462.1"/>
    <property type="molecule type" value="Genomic_DNA"/>
</dbReference>
<evidence type="ECO:0000256" key="1">
    <source>
        <dbReference type="RuleBase" id="RU361178"/>
    </source>
</evidence>
<dbReference type="InterPro" id="IPR032473">
    <property type="entry name" value="Argonaute_Mid_dom"/>
</dbReference>
<gene>
    <name evidence="5" type="ORF">FMOSSE_LOCUS257</name>
</gene>
<sequence length="845" mass="95544">MEKQMAELSLQKLPLPPPPPRPNLGTKGTKVVLRANYINVTKLVRYNFESLSPRGRKPSKTVRGKIFMEMIKQKLFGNCLPVYDGNDLIYCSTTLPMGNGKEDSVLEVVLPPSEDNNNRPTKFEVKIKSAKEINLRSLQDYIGSGKEPDVSDDDIQTCMNALNTYLNFKVRSVYLSVGRGIYPPVTDVQRILLGTGEELKKGFCQSLRIGWDRLLVNVDTSFGIFYPPGNVMDVIAGFLWCDKNDLRNGIKEQHRDHLNKILKGVKIYVLHRGDKKRKYTINGLTTTSADRTTFKIDDKDISVTKYFLDTYKKRLEFGKLPCIVDAKNCYLPLEVCEIIPDQPFKFTLSDDARAEMIKFTCIKPAERFKTINSSFNNFFRYDSDEFLKSINMNIDKILTGLFLGRVLPSVSMTFHKSSSPAVQFIEGGRWNLVKRKVLDGQTLFNWSVLVLSGDNTNVVGAFMRQLREVLNEKGMNIANDPQIVPWGHQRNIKEGLIQAIKVRKDQQKGPQLIIVIMKERSQLYGEIKRAGENDLGVRTQCMLAKHLRKRSNEQFCVNLGLKINAKLGGRNFTLTPGQMNFISSAPTMVFGADVFHSGKGEFHIPSIAAVCASMDANATIYSGRHSMQNEPRNETIENMEGMVVDLLKAFQAKNKCLPKRILFYRDGVSEGQFKKVIELEVEGALKRAFKRGYGNNPPKLTFIIVQKRHHTKIQPESPRDGDRNGNCKPGTVVDTGIVARHEFDFFLQSHATIQGTGRSAHYRVLRDDNGFGADDLQLLTNNLCYLNARCTSAISIVTPAFYAHLIANRARQYLTWDGQASRSSIEEKPSCPPVKKDIENIMYFI</sequence>
<proteinExistence type="inferred from homology"/>
<dbReference type="InterPro" id="IPR003165">
    <property type="entry name" value="Piwi"/>
</dbReference>
<dbReference type="InterPro" id="IPR036085">
    <property type="entry name" value="PAZ_dom_sf"/>
</dbReference>
<feature type="domain" description="Piwi" evidence="4">
    <location>
        <begin position="511"/>
        <end position="815"/>
    </location>
</feature>
<dbReference type="Pfam" id="PF16486">
    <property type="entry name" value="ArgoN"/>
    <property type="match status" value="1"/>
</dbReference>
<dbReference type="InterPro" id="IPR014811">
    <property type="entry name" value="ArgoL1"/>
</dbReference>
<dbReference type="InterPro" id="IPR032474">
    <property type="entry name" value="Argonaute_N"/>
</dbReference>
<feature type="domain" description="PAZ" evidence="3">
    <location>
        <begin position="238"/>
        <end position="340"/>
    </location>
</feature>
<dbReference type="SMART" id="SM01163">
    <property type="entry name" value="DUF1785"/>
    <property type="match status" value="1"/>
</dbReference>
<dbReference type="SMART" id="SM00949">
    <property type="entry name" value="PAZ"/>
    <property type="match status" value="1"/>
</dbReference>
<evidence type="ECO:0000259" key="4">
    <source>
        <dbReference type="PROSITE" id="PS50822"/>
    </source>
</evidence>